<feature type="region of interest" description="Disordered" evidence="1">
    <location>
        <begin position="1"/>
        <end position="21"/>
    </location>
</feature>
<evidence type="ECO:0000313" key="2">
    <source>
        <dbReference type="EMBL" id="KIK25700.1"/>
    </source>
</evidence>
<gene>
    <name evidence="2" type="ORF">PISMIDRAFT_677011</name>
</gene>
<dbReference type="PANTHER" id="PTHR43830">
    <property type="entry name" value="PROTEIN PSP1"/>
    <property type="match status" value="1"/>
</dbReference>
<dbReference type="AlphaFoldDB" id="A0A0C9YL11"/>
<feature type="non-terminal residue" evidence="2">
    <location>
        <position position="94"/>
    </location>
</feature>
<dbReference type="PANTHER" id="PTHR43830:SF3">
    <property type="entry name" value="PROTEIN PSP1"/>
    <property type="match status" value="1"/>
</dbReference>
<dbReference type="EMBL" id="KN833706">
    <property type="protein sequence ID" value="KIK25700.1"/>
    <property type="molecule type" value="Genomic_DNA"/>
</dbReference>
<name>A0A0C9YL11_9AGAM</name>
<dbReference type="InterPro" id="IPR047767">
    <property type="entry name" value="PSP1-like"/>
</dbReference>
<sequence length="94" mass="10346">MQRRSSDAPVPNLSDLGKGVPLTSVPASWPLYIVEFTLGRSGLFYLTDLSLDIRVGDLVIVEADQGKDLGTIVNDSITLKEVVAFEREQRERVA</sequence>
<dbReference type="GO" id="GO:0005737">
    <property type="term" value="C:cytoplasm"/>
    <property type="evidence" value="ECO:0007669"/>
    <property type="project" value="TreeGrafter"/>
</dbReference>
<evidence type="ECO:0000313" key="3">
    <source>
        <dbReference type="Proteomes" id="UP000054018"/>
    </source>
</evidence>
<reference evidence="2 3" key="1">
    <citation type="submission" date="2014-04" db="EMBL/GenBank/DDBJ databases">
        <authorList>
            <consortium name="DOE Joint Genome Institute"/>
            <person name="Kuo A."/>
            <person name="Kohler A."/>
            <person name="Costa M.D."/>
            <person name="Nagy L.G."/>
            <person name="Floudas D."/>
            <person name="Copeland A."/>
            <person name="Barry K.W."/>
            <person name="Cichocki N."/>
            <person name="Veneault-Fourrey C."/>
            <person name="LaButti K."/>
            <person name="Lindquist E.A."/>
            <person name="Lipzen A."/>
            <person name="Lundell T."/>
            <person name="Morin E."/>
            <person name="Murat C."/>
            <person name="Sun H."/>
            <person name="Tunlid A."/>
            <person name="Henrissat B."/>
            <person name="Grigoriev I.V."/>
            <person name="Hibbett D.S."/>
            <person name="Martin F."/>
            <person name="Nordberg H.P."/>
            <person name="Cantor M.N."/>
            <person name="Hua S.X."/>
        </authorList>
    </citation>
    <scope>NUCLEOTIDE SEQUENCE [LARGE SCALE GENOMIC DNA]</scope>
    <source>
        <strain evidence="2 3">441</strain>
    </source>
</reference>
<organism evidence="2 3">
    <name type="scientific">Pisolithus microcarpus 441</name>
    <dbReference type="NCBI Taxonomy" id="765257"/>
    <lineage>
        <taxon>Eukaryota</taxon>
        <taxon>Fungi</taxon>
        <taxon>Dikarya</taxon>
        <taxon>Basidiomycota</taxon>
        <taxon>Agaricomycotina</taxon>
        <taxon>Agaricomycetes</taxon>
        <taxon>Agaricomycetidae</taxon>
        <taxon>Boletales</taxon>
        <taxon>Sclerodermatineae</taxon>
        <taxon>Pisolithaceae</taxon>
        <taxon>Pisolithus</taxon>
    </lineage>
</organism>
<proteinExistence type="predicted"/>
<dbReference type="OrthoDB" id="243127at2759"/>
<evidence type="ECO:0008006" key="4">
    <source>
        <dbReference type="Google" id="ProtNLM"/>
    </source>
</evidence>
<dbReference type="HOGENOM" id="CLU_2405426_0_0_1"/>
<evidence type="ECO:0000256" key="1">
    <source>
        <dbReference type="SAM" id="MobiDB-lite"/>
    </source>
</evidence>
<dbReference type="Proteomes" id="UP000054018">
    <property type="component" value="Unassembled WGS sequence"/>
</dbReference>
<reference evidence="3" key="2">
    <citation type="submission" date="2015-01" db="EMBL/GenBank/DDBJ databases">
        <title>Evolutionary Origins and Diversification of the Mycorrhizal Mutualists.</title>
        <authorList>
            <consortium name="DOE Joint Genome Institute"/>
            <consortium name="Mycorrhizal Genomics Consortium"/>
            <person name="Kohler A."/>
            <person name="Kuo A."/>
            <person name="Nagy L.G."/>
            <person name="Floudas D."/>
            <person name="Copeland A."/>
            <person name="Barry K.W."/>
            <person name="Cichocki N."/>
            <person name="Veneault-Fourrey C."/>
            <person name="LaButti K."/>
            <person name="Lindquist E.A."/>
            <person name="Lipzen A."/>
            <person name="Lundell T."/>
            <person name="Morin E."/>
            <person name="Murat C."/>
            <person name="Riley R."/>
            <person name="Ohm R."/>
            <person name="Sun H."/>
            <person name="Tunlid A."/>
            <person name="Henrissat B."/>
            <person name="Grigoriev I.V."/>
            <person name="Hibbett D.S."/>
            <person name="Martin F."/>
        </authorList>
    </citation>
    <scope>NUCLEOTIDE SEQUENCE [LARGE SCALE GENOMIC DNA]</scope>
    <source>
        <strain evidence="3">441</strain>
    </source>
</reference>
<accession>A0A0C9YL11</accession>
<keyword evidence="3" id="KW-1185">Reference proteome</keyword>
<protein>
    <recommendedName>
        <fullName evidence="4">PSP1 C-terminal domain-containing protein</fullName>
    </recommendedName>
</protein>